<keyword evidence="2" id="KW-1185">Reference proteome</keyword>
<proteinExistence type="predicted"/>
<evidence type="ECO:0000313" key="2">
    <source>
        <dbReference type="Proteomes" id="UP000039865"/>
    </source>
</evidence>
<dbReference type="OrthoDB" id="322974at2759"/>
<reference evidence="1 2" key="1">
    <citation type="submission" date="2014-06" db="EMBL/GenBank/DDBJ databases">
        <authorList>
            <person name="Swart Estienne"/>
        </authorList>
    </citation>
    <scope>NUCLEOTIDE SEQUENCE [LARGE SCALE GENOMIC DNA]</scope>
    <source>
        <strain evidence="1 2">130c</strain>
    </source>
</reference>
<dbReference type="EMBL" id="CCKQ01017576">
    <property type="protein sequence ID" value="CDW89468.1"/>
    <property type="molecule type" value="Genomic_DNA"/>
</dbReference>
<name>A0A078B7E0_STYLE</name>
<sequence length="291" mass="33660">MESSQNNRSSQFPISLSSQQQQSLQNSGSTLEDQKFTIFVKMLDGRTKIIFVSATCKISCLRSKREVKTFHLSCRSTGPKQWKDNDIGGIIIYDQFKNQDLRIQPGYVYVRKIDEIKEYKSAEGQIHGNLLKSLLGIEPSQANLLCSGFGRKSGEDWKFNSLTLNTKDKEFQDDRKEMNQTEQELIKRALARWEKGDRQNVPVSTIVCFCVICKRHKEEFNDAVYRCDGRHIYNISKFCQNCGNYPYQVKMRDEDAFDYFAMKFDMAAGTQIKGQRQLIKQSLEDACQEEI</sequence>
<gene>
    <name evidence="1" type="primary">Contig5782.g6192</name>
    <name evidence="1" type="ORF">STYLEM_18601</name>
</gene>
<dbReference type="InParanoid" id="A0A078B7E0"/>
<accession>A0A078B7E0</accession>
<protein>
    <submittedName>
        <fullName evidence="1">Uncharacterized protein</fullName>
    </submittedName>
</protein>
<evidence type="ECO:0000313" key="1">
    <source>
        <dbReference type="EMBL" id="CDW89468.1"/>
    </source>
</evidence>
<organism evidence="1 2">
    <name type="scientific">Stylonychia lemnae</name>
    <name type="common">Ciliate</name>
    <dbReference type="NCBI Taxonomy" id="5949"/>
    <lineage>
        <taxon>Eukaryota</taxon>
        <taxon>Sar</taxon>
        <taxon>Alveolata</taxon>
        <taxon>Ciliophora</taxon>
        <taxon>Intramacronucleata</taxon>
        <taxon>Spirotrichea</taxon>
        <taxon>Stichotrichia</taxon>
        <taxon>Sporadotrichida</taxon>
        <taxon>Oxytrichidae</taxon>
        <taxon>Stylonychinae</taxon>
        <taxon>Stylonychia</taxon>
    </lineage>
</organism>
<dbReference type="AlphaFoldDB" id="A0A078B7E0"/>
<dbReference type="Proteomes" id="UP000039865">
    <property type="component" value="Unassembled WGS sequence"/>
</dbReference>